<dbReference type="InterPro" id="IPR039675">
    <property type="entry name" value="CILP1/CILP2"/>
</dbReference>
<dbReference type="PANTHER" id="PTHR15031:SF4">
    <property type="entry name" value="CARTILAGE INTERMEDIATE LAYER PROTEIN 1"/>
    <property type="match status" value="1"/>
</dbReference>
<protein>
    <submittedName>
        <fullName evidence="13">Uncharacterized protein LOC109475460</fullName>
    </submittedName>
</protein>
<dbReference type="SMART" id="SM00327">
    <property type="entry name" value="VWA"/>
    <property type="match status" value="1"/>
</dbReference>
<keyword evidence="8" id="KW-0325">Glycoprotein</keyword>
<dbReference type="InterPro" id="IPR036645">
    <property type="entry name" value="Elafin-like_sf"/>
</dbReference>
<dbReference type="Proteomes" id="UP000515135">
    <property type="component" value="Unplaced"/>
</dbReference>
<keyword evidence="3" id="KW-0272">Extracellular matrix</keyword>
<keyword evidence="5" id="KW-0732">Signal</keyword>
<dbReference type="Pfam" id="PF00092">
    <property type="entry name" value="VWA"/>
    <property type="match status" value="1"/>
</dbReference>
<dbReference type="CDD" id="cd00199">
    <property type="entry name" value="WAP"/>
    <property type="match status" value="1"/>
</dbReference>
<dbReference type="GeneID" id="109475460"/>
<dbReference type="SMART" id="SM00217">
    <property type="entry name" value="WAP"/>
    <property type="match status" value="1"/>
</dbReference>
<dbReference type="InterPro" id="IPR028150">
    <property type="entry name" value="Lustrin_cystein"/>
</dbReference>
<feature type="domain" description="BPTI/Kunitz inhibitor" evidence="10">
    <location>
        <begin position="814"/>
        <end position="864"/>
    </location>
</feature>
<evidence type="ECO:0000256" key="1">
    <source>
        <dbReference type="ARBA" id="ARBA00004498"/>
    </source>
</evidence>
<dbReference type="CDD" id="cd01450">
    <property type="entry name" value="vWFA_subfamily_ECM"/>
    <property type="match status" value="1"/>
</dbReference>
<feature type="domain" description="BPTI/Kunitz inhibitor" evidence="10">
    <location>
        <begin position="599"/>
        <end position="649"/>
    </location>
</feature>
<dbReference type="Gene3D" id="3.40.50.410">
    <property type="entry name" value="von Willebrand factor, type A domain"/>
    <property type="match status" value="1"/>
</dbReference>
<dbReference type="InterPro" id="IPR036880">
    <property type="entry name" value="Kunitz_BPTI_sf"/>
</dbReference>
<name>A0A6P4ZCP0_BRABE</name>
<dbReference type="Gene3D" id="4.10.75.10">
    <property type="entry name" value="Elafin-like"/>
    <property type="match status" value="1"/>
</dbReference>
<gene>
    <name evidence="13" type="primary">LOC109475460</name>
</gene>
<evidence type="ECO:0000256" key="4">
    <source>
        <dbReference type="ARBA" id="ARBA00022690"/>
    </source>
</evidence>
<dbReference type="InterPro" id="IPR036465">
    <property type="entry name" value="vWFA_dom_sf"/>
</dbReference>
<dbReference type="FunFam" id="4.10.410.10:FF:000021">
    <property type="entry name" value="Serine protease inhibitor, putative"/>
    <property type="match status" value="5"/>
</dbReference>
<feature type="domain" description="VWFA" evidence="9">
    <location>
        <begin position="1030"/>
        <end position="1197"/>
    </location>
</feature>
<dbReference type="PANTHER" id="PTHR15031">
    <property type="entry name" value="CARTILAGE INTERMEDIATE LAYER PROTEIN CLIP"/>
    <property type="match status" value="1"/>
</dbReference>
<keyword evidence="7" id="KW-1015">Disulfide bond</keyword>
<dbReference type="InterPro" id="IPR003645">
    <property type="entry name" value="Fol_N"/>
</dbReference>
<dbReference type="PROSITE" id="PS00280">
    <property type="entry name" value="BPTI_KUNITZ_1"/>
    <property type="match status" value="4"/>
</dbReference>
<dbReference type="PROSITE" id="PS50279">
    <property type="entry name" value="BPTI_KUNITZ_2"/>
    <property type="match status" value="5"/>
</dbReference>
<dbReference type="PROSITE" id="PS51390">
    <property type="entry name" value="WAP"/>
    <property type="match status" value="1"/>
</dbReference>
<dbReference type="PRINTS" id="PR00759">
    <property type="entry name" value="BASICPTASE"/>
</dbReference>
<dbReference type="AlphaFoldDB" id="A0A6P4ZCP0"/>
<dbReference type="Gene3D" id="4.10.410.10">
    <property type="entry name" value="Pancreatic trypsin inhibitor Kunitz domain"/>
    <property type="match status" value="5"/>
</dbReference>
<dbReference type="InterPro" id="IPR002223">
    <property type="entry name" value="Kunitz_BPTI"/>
</dbReference>
<evidence type="ECO:0000313" key="12">
    <source>
        <dbReference type="Proteomes" id="UP000515135"/>
    </source>
</evidence>
<evidence type="ECO:0000259" key="11">
    <source>
        <dbReference type="PROSITE" id="PS51390"/>
    </source>
</evidence>
<evidence type="ECO:0000256" key="5">
    <source>
        <dbReference type="ARBA" id="ARBA00022729"/>
    </source>
</evidence>
<feature type="domain" description="BPTI/Kunitz inhibitor" evidence="10">
    <location>
        <begin position="760"/>
        <end position="810"/>
    </location>
</feature>
<feature type="domain" description="WAP" evidence="11">
    <location>
        <begin position="964"/>
        <end position="1010"/>
    </location>
</feature>
<dbReference type="Pfam" id="PF13330">
    <property type="entry name" value="Mucin2_WxxW"/>
    <property type="match status" value="4"/>
</dbReference>
<dbReference type="Pfam" id="PF00014">
    <property type="entry name" value="Kunitz_BPTI"/>
    <property type="match status" value="5"/>
</dbReference>
<evidence type="ECO:0000256" key="7">
    <source>
        <dbReference type="ARBA" id="ARBA00023157"/>
    </source>
</evidence>
<keyword evidence="12" id="KW-1185">Reference proteome</keyword>
<evidence type="ECO:0000313" key="13">
    <source>
        <dbReference type="RefSeq" id="XP_019631664.1"/>
    </source>
</evidence>
<dbReference type="GO" id="GO:0044483">
    <property type="term" value="P:venom-mediated perturbation of hemostasis"/>
    <property type="evidence" value="ECO:0007669"/>
    <property type="project" value="UniProtKB-ARBA"/>
</dbReference>
<evidence type="ECO:0000259" key="10">
    <source>
        <dbReference type="PROSITE" id="PS50279"/>
    </source>
</evidence>
<evidence type="ECO:0000256" key="8">
    <source>
        <dbReference type="ARBA" id="ARBA00023180"/>
    </source>
</evidence>
<keyword evidence="2" id="KW-0964">Secreted</keyword>
<evidence type="ECO:0000256" key="6">
    <source>
        <dbReference type="ARBA" id="ARBA00023119"/>
    </source>
</evidence>
<dbReference type="SMART" id="SM00274">
    <property type="entry name" value="FOLN"/>
    <property type="match status" value="4"/>
</dbReference>
<dbReference type="Pfam" id="PF00095">
    <property type="entry name" value="WAP"/>
    <property type="match status" value="1"/>
</dbReference>
<dbReference type="InterPro" id="IPR008197">
    <property type="entry name" value="WAP_dom"/>
</dbReference>
<organism evidence="12 13">
    <name type="scientific">Branchiostoma belcheri</name>
    <name type="common">Amphioxus</name>
    <dbReference type="NCBI Taxonomy" id="7741"/>
    <lineage>
        <taxon>Eukaryota</taxon>
        <taxon>Metazoa</taxon>
        <taxon>Chordata</taxon>
        <taxon>Cephalochordata</taxon>
        <taxon>Leptocardii</taxon>
        <taxon>Amphioxiformes</taxon>
        <taxon>Branchiostomatidae</taxon>
        <taxon>Branchiostoma</taxon>
    </lineage>
</organism>
<dbReference type="CDD" id="cd00109">
    <property type="entry name" value="Kunitz-type"/>
    <property type="match status" value="4"/>
</dbReference>
<evidence type="ECO:0000259" key="9">
    <source>
        <dbReference type="PROSITE" id="PS50234"/>
    </source>
</evidence>
<dbReference type="SUPFAM" id="SSF57362">
    <property type="entry name" value="BPTI-like"/>
    <property type="match status" value="5"/>
</dbReference>
<dbReference type="SMART" id="SM00131">
    <property type="entry name" value="KU"/>
    <property type="match status" value="5"/>
</dbReference>
<dbReference type="GO" id="GO:0005576">
    <property type="term" value="C:extracellular region"/>
    <property type="evidence" value="ECO:0007669"/>
    <property type="project" value="InterPro"/>
</dbReference>
<dbReference type="Pfam" id="PF14625">
    <property type="entry name" value="Lustrin_cystein"/>
    <property type="match status" value="2"/>
</dbReference>
<dbReference type="OrthoDB" id="6049857at2759"/>
<dbReference type="SUPFAM" id="SSF53300">
    <property type="entry name" value="vWA-like"/>
    <property type="match status" value="1"/>
</dbReference>
<dbReference type="RefSeq" id="XP_019631664.1">
    <property type="nucleotide sequence ID" value="XM_019776105.1"/>
</dbReference>
<dbReference type="KEGG" id="bbel:109475460"/>
<dbReference type="GO" id="GO:0004867">
    <property type="term" value="F:serine-type endopeptidase inhibitor activity"/>
    <property type="evidence" value="ECO:0007669"/>
    <property type="project" value="InterPro"/>
</dbReference>
<dbReference type="InterPro" id="IPR025155">
    <property type="entry name" value="WxxW_domain"/>
</dbReference>
<keyword evidence="4" id="KW-0646">Protease inhibitor</keyword>
<accession>A0A6P4ZCP0</accession>
<dbReference type="SMART" id="SM00289">
    <property type="entry name" value="WR1"/>
    <property type="match status" value="6"/>
</dbReference>
<dbReference type="InterPro" id="IPR006150">
    <property type="entry name" value="Cys_repeat_1"/>
</dbReference>
<feature type="domain" description="BPTI/Kunitz inhibitor" evidence="10">
    <location>
        <begin position="656"/>
        <end position="706"/>
    </location>
</feature>
<proteinExistence type="predicted"/>
<dbReference type="GO" id="GO:0005581">
    <property type="term" value="C:collagen trimer"/>
    <property type="evidence" value="ECO:0007669"/>
    <property type="project" value="UniProtKB-KW"/>
</dbReference>
<reference evidence="13" key="1">
    <citation type="submission" date="2025-08" db="UniProtKB">
        <authorList>
            <consortium name="RefSeq"/>
        </authorList>
    </citation>
    <scope>IDENTIFICATION</scope>
    <source>
        <tissue evidence="13">Gonad</tissue>
    </source>
</reference>
<dbReference type="PROSITE" id="PS50234">
    <property type="entry name" value="VWFA"/>
    <property type="match status" value="1"/>
</dbReference>
<comment type="subcellular location">
    <subcellularLocation>
        <location evidence="1">Secreted</location>
        <location evidence="1">Extracellular space</location>
        <location evidence="1">Extracellular matrix</location>
    </subcellularLocation>
</comment>
<evidence type="ECO:0000256" key="3">
    <source>
        <dbReference type="ARBA" id="ARBA00022530"/>
    </source>
</evidence>
<sequence>MPRRDDFTAERLFAMERRFPAPWQDFYTADMLWKVLPVFTVVLATINGINAQCPPGVTVYNCIVDPCTYTTCLVGTECVSNYCGGCNADCVPIEPTPCPNGEPLVNCIQDPCVLVLCPAGTECVANYCGGCNAECIATEPSPCPDGEELVECLVDPCTYTKCAKGTTCVSNYCGGCNAECEPTSCPDGSELVQCFADPCETVRCAEGFTCLSNYCGGCNAKCVPKPAKCTSWTDWFDRDNPTGTGDWETLTDLQNENPGRICDSPTGIQARVIGTGQDASTTGEYFAFYDPVNGFVCRKEDQKDGVCLDYEVRFCCPDVVPDCPEGSWTGWFDRDDPTVTGDWETLTSLRRENMGQICFAPTAVHARVISTQVEASLAGEDWFAYDTTTGFVCRTQDQEDEDECLDYEVRFCCPPCTHWTAWYDRDNPSGTGDWETLTDLRKENPGEICLTPTDIQVRVISTGQDAFLTEETFAFYDVTTGFVCIEDEQDDDTCLDYEVRFCCPPCTVWTAWYDRDNPGGTGDWETLTDLRDENPGQICPMPTEIEARVIATGQEAYDTGESFLYYDTTNGFACQNNKQKDDRCMDYEVRFCCPDLKPCQQPKEPGPCKGSFPRWFFNILTGQCEYFIYGGCGGNDNNFETEEECERACELSEDPCLQPKDPGPCKAYFPRWFFNTLTGQCEIFIYGGCFGNDNNFATLADCLDICGSHYTGPYCPSGDPFLVNHFCGRGGTPCPSNYFCQIDPVDRWAVCCPTEVEDPCEQPKDVGPCDGIFPRWFYNSLTGECELFDYGGCDGNSNNFQTLEECEDTCVDPCQQPKKVGPCEALIPRWYFNSLTGQCELFDWGGCDPNDNNFATLADCERTCKIDPCQQPKKVGPCRAIIPRWFYNSVTGQCELFNWGGCDPNDNNFATLAECRKTCGHTGPYCPSGAPYLPISCGRTVPRQDCPRTHYCEIDPLDRWAVCCPNNIGRCPEVREDQVGICVELCTKDSCPMGQLCCSNGCGHTCQDPVFDVNPGRRRPTPEKRTCPIDIVIVVDLSSSLSMYDFYRIRRFIVELIECFIEECVSVEIGVITYDCVPTTYLRIGTYALTDPALMGTINHLMFTGGLSDTGGAISYMTATTDFRENVPRAAVIITDGESDDNAVGQADAARAEGFWLCGVGMGHVNTAVLTAIAGGADRVFGVRDACGLAARIIRDLCPPM</sequence>
<keyword evidence="6" id="KW-0176">Collagen</keyword>
<feature type="domain" description="BPTI/Kunitz inhibitor" evidence="10">
    <location>
        <begin position="869"/>
        <end position="919"/>
    </location>
</feature>
<dbReference type="InterPro" id="IPR020901">
    <property type="entry name" value="Prtase_inh_Kunz-CS"/>
</dbReference>
<evidence type="ECO:0000256" key="2">
    <source>
        <dbReference type="ARBA" id="ARBA00022525"/>
    </source>
</evidence>
<dbReference type="InterPro" id="IPR002035">
    <property type="entry name" value="VWF_A"/>
</dbReference>